<evidence type="ECO:0000313" key="2">
    <source>
        <dbReference type="Proteomes" id="UP000789525"/>
    </source>
</evidence>
<accession>A0ACA9L902</accession>
<comment type="caution">
    <text evidence="1">The sequence shown here is derived from an EMBL/GenBank/DDBJ whole genome shotgun (WGS) entry which is preliminary data.</text>
</comment>
<sequence length="509" mass="55438">MQDFTGIWLAPGKICPTDHSPIRRKGRPVHSHTVLLTFRPHSSPKKFLIIALLDVKAYLVIRRVPHNQATFNSSFGSSGVTQNAADAAWKTYDYVVVGGGLTGLTVAARLAENPSTKVLVIEAGGDNRADPRVYDIYKYGQAFNSDLDWQFPTERGNIAGGKTLGGSSSINGAAWTRASKAQYDAWGSFLKPEESYLNWTWNSMFSYMNKAETFSPPNSEQRAKGADAVNDYHGYSGPVQITFPSKMYGGPQQGAFVKSIQSAVGIKKCADISGGDANCVAYTPNVRESSLNGHCNLYAHQSINWRESDHRSSAASAYLTPVESLRKNWLTLVNHQVTKLLWTTDNSKFAYGVEFRQTDVPCTPFQVYVTKEVILAAGAINTPAVLQRSGVGDPALMNPLGIPTVLNIPTVGKNLQEQTMSVLGSSSNGFDPKGDGPSDVIAFPNFYELFGREAAPRASEIRSSLDRWATEQASNALSAKALKDIYGIQATLILDNKGTFTQHSVMALY</sequence>
<dbReference type="EMBL" id="CAJVPT010005098">
    <property type="protein sequence ID" value="CAG8516117.1"/>
    <property type="molecule type" value="Genomic_DNA"/>
</dbReference>
<proteinExistence type="predicted"/>
<dbReference type="Proteomes" id="UP000789525">
    <property type="component" value="Unassembled WGS sequence"/>
</dbReference>
<reference evidence="1" key="1">
    <citation type="submission" date="2021-06" db="EMBL/GenBank/DDBJ databases">
        <authorList>
            <person name="Kallberg Y."/>
            <person name="Tangrot J."/>
            <person name="Rosling A."/>
        </authorList>
    </citation>
    <scope>NUCLEOTIDE SEQUENCE</scope>
    <source>
        <strain evidence="1">CL356</strain>
    </source>
</reference>
<gene>
    <name evidence="1" type="ORF">ACOLOM_LOCUS3440</name>
</gene>
<keyword evidence="2" id="KW-1185">Reference proteome</keyword>
<protein>
    <submittedName>
        <fullName evidence="1">5634_t:CDS:1</fullName>
    </submittedName>
</protein>
<organism evidence="1 2">
    <name type="scientific">Acaulospora colombiana</name>
    <dbReference type="NCBI Taxonomy" id="27376"/>
    <lineage>
        <taxon>Eukaryota</taxon>
        <taxon>Fungi</taxon>
        <taxon>Fungi incertae sedis</taxon>
        <taxon>Mucoromycota</taxon>
        <taxon>Glomeromycotina</taxon>
        <taxon>Glomeromycetes</taxon>
        <taxon>Diversisporales</taxon>
        <taxon>Acaulosporaceae</taxon>
        <taxon>Acaulospora</taxon>
    </lineage>
</organism>
<name>A0ACA9L902_9GLOM</name>
<evidence type="ECO:0000313" key="1">
    <source>
        <dbReference type="EMBL" id="CAG8516117.1"/>
    </source>
</evidence>